<evidence type="ECO:0000313" key="2">
    <source>
        <dbReference type="EMBL" id="WRP17160.1"/>
    </source>
</evidence>
<dbReference type="RefSeq" id="WP_324716432.1">
    <property type="nucleotide sequence ID" value="NZ_CP141615.1"/>
</dbReference>
<dbReference type="EMBL" id="CP141615">
    <property type="protein sequence ID" value="WRP17160.1"/>
    <property type="molecule type" value="Genomic_DNA"/>
</dbReference>
<dbReference type="Gene3D" id="1.10.10.10">
    <property type="entry name" value="Winged helix-like DNA-binding domain superfamily/Winged helix DNA-binding domain"/>
    <property type="match status" value="1"/>
</dbReference>
<feature type="domain" description="RFX-type winged-helix" evidence="1">
    <location>
        <begin position="91"/>
        <end position="165"/>
    </location>
</feature>
<name>A0ABZ1BX14_9FIRM</name>
<sequence length="171" mass="20098">MNSLYNARHKRFTLWRELQEQIQEIDPKKRGALIPLFQALGDLMVTHPDLPISEKAIRAALRDYPKAQYAFSELFGLQKEPRTLTPEVALTEFLKQHTDRGGVNFQVDAKELYGLYLRWCQKHQAPSFAYAQWARTLHQLIPTLQHKRPWARGTRPLVYVGLRIRPLRRKL</sequence>
<evidence type="ECO:0000313" key="3">
    <source>
        <dbReference type="Proteomes" id="UP001332192"/>
    </source>
</evidence>
<accession>A0ABZ1BX14</accession>
<dbReference type="SUPFAM" id="SSF46785">
    <property type="entry name" value="Winged helix' DNA-binding domain"/>
    <property type="match status" value="1"/>
</dbReference>
<proteinExistence type="predicted"/>
<dbReference type="Proteomes" id="UP001332192">
    <property type="component" value="Chromosome"/>
</dbReference>
<reference evidence="2 3" key="1">
    <citation type="journal article" date="2024" name="Front. Microbiol.">
        <title>Novel thermophilic genera Geochorda gen. nov. and Carboxydochorda gen. nov. from the deep terrestrial subsurface reveal the ecophysiological diversity in the class Limnochordia.</title>
        <authorList>
            <person name="Karnachuk O.V."/>
            <person name="Lukina A.P."/>
            <person name="Avakyan M.R."/>
            <person name="Kadnikov V.V."/>
            <person name="Begmatov S."/>
            <person name="Beletsky A.V."/>
            <person name="Vlasova K.G."/>
            <person name="Novikov A.A."/>
            <person name="Shcherbakova V.A."/>
            <person name="Mardanov A.V."/>
            <person name="Ravin N.V."/>
        </authorList>
    </citation>
    <scope>NUCLEOTIDE SEQUENCE [LARGE SCALE GENOMIC DNA]</scope>
    <source>
        <strain evidence="2 3">L945</strain>
    </source>
</reference>
<protein>
    <recommendedName>
        <fullName evidence="1">RFX-type winged-helix domain-containing protein</fullName>
    </recommendedName>
</protein>
<dbReference type="InterPro" id="IPR036388">
    <property type="entry name" value="WH-like_DNA-bd_sf"/>
</dbReference>
<dbReference type="Pfam" id="PF02257">
    <property type="entry name" value="RFX_DNA_binding"/>
    <property type="match status" value="1"/>
</dbReference>
<organism evidence="2 3">
    <name type="scientific">Carboxydichorda subterranea</name>
    <dbReference type="NCBI Taxonomy" id="3109565"/>
    <lineage>
        <taxon>Bacteria</taxon>
        <taxon>Bacillati</taxon>
        <taxon>Bacillota</taxon>
        <taxon>Limnochordia</taxon>
        <taxon>Limnochordales</taxon>
        <taxon>Geochordaceae</taxon>
        <taxon>Carboxydichorda</taxon>
    </lineage>
</organism>
<dbReference type="InterPro" id="IPR036390">
    <property type="entry name" value="WH_DNA-bd_sf"/>
</dbReference>
<evidence type="ECO:0000259" key="1">
    <source>
        <dbReference type="Pfam" id="PF02257"/>
    </source>
</evidence>
<keyword evidence="3" id="KW-1185">Reference proteome</keyword>
<dbReference type="InterPro" id="IPR003150">
    <property type="entry name" value="DNA-bd_RFX"/>
</dbReference>
<gene>
    <name evidence="2" type="ORF">U7230_13895</name>
</gene>